<dbReference type="GO" id="GO:0016740">
    <property type="term" value="F:transferase activity"/>
    <property type="evidence" value="ECO:0007669"/>
    <property type="project" value="UniProtKB-KW"/>
</dbReference>
<organism evidence="1 2">
    <name type="scientific">Candidatus Dojkabacteria bacterium</name>
    <dbReference type="NCBI Taxonomy" id="2099670"/>
    <lineage>
        <taxon>Bacteria</taxon>
        <taxon>Candidatus Dojkabacteria</taxon>
    </lineage>
</organism>
<comment type="caution">
    <text evidence="1">The sequence shown here is derived from an EMBL/GenBank/DDBJ whole genome shotgun (WGS) entry which is preliminary data.</text>
</comment>
<accession>A0A5C7JES3</accession>
<sequence>MIVTSHFVGEELKTYSGRDATVIHPVLDKAPQQINKNNISDNDNNRVLLFTHGRLESGKGIETVISVWKSLEADRETQ</sequence>
<name>A0A5C7JES3_9BACT</name>
<gene>
    <name evidence="1" type="ORF">E6Q11_00055</name>
</gene>
<evidence type="ECO:0000313" key="1">
    <source>
        <dbReference type="EMBL" id="TXG78966.1"/>
    </source>
</evidence>
<dbReference type="SUPFAM" id="SSF53756">
    <property type="entry name" value="UDP-Glycosyltransferase/glycogen phosphorylase"/>
    <property type="match status" value="1"/>
</dbReference>
<keyword evidence="1" id="KW-0808">Transferase</keyword>
<dbReference type="EMBL" id="SSDS01000001">
    <property type="protein sequence ID" value="TXG78966.1"/>
    <property type="molecule type" value="Genomic_DNA"/>
</dbReference>
<reference evidence="1 2" key="1">
    <citation type="submission" date="2018-09" db="EMBL/GenBank/DDBJ databases">
        <title>Metagenome Assembled Genomes from an Advanced Water Purification Facility.</title>
        <authorList>
            <person name="Stamps B.W."/>
            <person name="Spear J.R."/>
        </authorList>
    </citation>
    <scope>NUCLEOTIDE SEQUENCE [LARGE SCALE GENOMIC DNA]</scope>
    <source>
        <strain evidence="1">Bin_63_2</strain>
    </source>
</reference>
<proteinExistence type="predicted"/>
<protein>
    <submittedName>
        <fullName evidence="1">Glycosyltransferase family 1 protein</fullName>
    </submittedName>
</protein>
<dbReference type="AlphaFoldDB" id="A0A5C7JES3"/>
<dbReference type="Proteomes" id="UP000321026">
    <property type="component" value="Unassembled WGS sequence"/>
</dbReference>
<evidence type="ECO:0000313" key="2">
    <source>
        <dbReference type="Proteomes" id="UP000321026"/>
    </source>
</evidence>